<dbReference type="SUPFAM" id="SSF103025">
    <property type="entry name" value="Folate-binding domain"/>
    <property type="match status" value="1"/>
</dbReference>
<gene>
    <name evidence="10" type="primary">gcvT</name>
    <name evidence="10" type="ORF">CCR94_07445</name>
</gene>
<dbReference type="InterPro" id="IPR027266">
    <property type="entry name" value="TrmE/GcvT-like"/>
</dbReference>
<dbReference type="PANTHER" id="PTHR43757:SF2">
    <property type="entry name" value="AMINOMETHYLTRANSFERASE, MITOCHONDRIAL"/>
    <property type="match status" value="1"/>
</dbReference>
<dbReference type="Pfam" id="PF08669">
    <property type="entry name" value="GCV_T_C"/>
    <property type="match status" value="1"/>
</dbReference>
<dbReference type="InterPro" id="IPR013977">
    <property type="entry name" value="GcvT_C"/>
</dbReference>
<dbReference type="Proteomes" id="UP000239089">
    <property type="component" value="Unassembled WGS sequence"/>
</dbReference>
<dbReference type="EMBL" id="NHSJ01000045">
    <property type="protein sequence ID" value="PPQ32029.1"/>
    <property type="molecule type" value="Genomic_DNA"/>
</dbReference>
<dbReference type="Gene3D" id="3.30.70.1400">
    <property type="entry name" value="Aminomethyltransferase beta-barrel domains"/>
    <property type="match status" value="1"/>
</dbReference>
<dbReference type="OrthoDB" id="9774591at2"/>
<dbReference type="Gene3D" id="2.40.30.110">
    <property type="entry name" value="Aminomethyltransferase beta-barrel domains"/>
    <property type="match status" value="1"/>
</dbReference>
<accession>A0A2S6NBP0</accession>
<dbReference type="InterPro" id="IPR028896">
    <property type="entry name" value="GcvT/YgfZ/DmdA"/>
</dbReference>
<dbReference type="InterPro" id="IPR029043">
    <property type="entry name" value="GcvT/YgfZ_C"/>
</dbReference>
<comment type="catalytic activity">
    <reaction evidence="6">
        <text>N(6)-[(R)-S(8)-aminomethyldihydrolipoyl]-L-lysyl-[protein] + (6S)-5,6,7,8-tetrahydrofolate = N(6)-[(R)-dihydrolipoyl]-L-lysyl-[protein] + (6R)-5,10-methylene-5,6,7,8-tetrahydrofolate + NH4(+)</text>
        <dbReference type="Rhea" id="RHEA:16945"/>
        <dbReference type="Rhea" id="RHEA-COMP:10475"/>
        <dbReference type="Rhea" id="RHEA-COMP:10492"/>
        <dbReference type="ChEBI" id="CHEBI:15636"/>
        <dbReference type="ChEBI" id="CHEBI:28938"/>
        <dbReference type="ChEBI" id="CHEBI:57453"/>
        <dbReference type="ChEBI" id="CHEBI:83100"/>
        <dbReference type="ChEBI" id="CHEBI:83143"/>
        <dbReference type="EC" id="2.1.2.10"/>
    </reaction>
</comment>
<comment type="caution">
    <text evidence="10">The sequence shown here is derived from an EMBL/GenBank/DDBJ whole genome shotgun (WGS) entry which is preliminary data.</text>
</comment>
<evidence type="ECO:0000256" key="2">
    <source>
        <dbReference type="ARBA" id="ARBA00012616"/>
    </source>
</evidence>
<dbReference type="EC" id="2.1.2.10" evidence="2"/>
<keyword evidence="4 10" id="KW-0808">Transferase</keyword>
<evidence type="ECO:0000256" key="5">
    <source>
        <dbReference type="ARBA" id="ARBA00031395"/>
    </source>
</evidence>
<dbReference type="Pfam" id="PF01571">
    <property type="entry name" value="GCV_T"/>
    <property type="match status" value="1"/>
</dbReference>
<dbReference type="RefSeq" id="WP_104507247.1">
    <property type="nucleotide sequence ID" value="NZ_JACIGC010000016.1"/>
</dbReference>
<dbReference type="Gene3D" id="3.30.1360.120">
    <property type="entry name" value="Probable tRNA modification gtpase trme, domain 1"/>
    <property type="match status" value="1"/>
</dbReference>
<evidence type="ECO:0000256" key="4">
    <source>
        <dbReference type="ARBA" id="ARBA00022679"/>
    </source>
</evidence>
<dbReference type="NCBIfam" id="NF010093">
    <property type="entry name" value="PRK13579.1"/>
    <property type="match status" value="1"/>
</dbReference>
<evidence type="ECO:0000259" key="8">
    <source>
        <dbReference type="Pfam" id="PF01571"/>
    </source>
</evidence>
<evidence type="ECO:0000259" key="9">
    <source>
        <dbReference type="Pfam" id="PF08669"/>
    </source>
</evidence>
<dbReference type="GO" id="GO:0008483">
    <property type="term" value="F:transaminase activity"/>
    <property type="evidence" value="ECO:0007669"/>
    <property type="project" value="UniProtKB-KW"/>
</dbReference>
<evidence type="ECO:0000256" key="3">
    <source>
        <dbReference type="ARBA" id="ARBA00022576"/>
    </source>
</evidence>
<keyword evidence="3" id="KW-0032">Aminotransferase</keyword>
<keyword evidence="11" id="KW-1185">Reference proteome</keyword>
<name>A0A2S6NBP0_9HYPH</name>
<dbReference type="PIRSF" id="PIRSF006487">
    <property type="entry name" value="GcvT"/>
    <property type="match status" value="1"/>
</dbReference>
<evidence type="ECO:0000313" key="11">
    <source>
        <dbReference type="Proteomes" id="UP000239089"/>
    </source>
</evidence>
<dbReference type="GO" id="GO:0005960">
    <property type="term" value="C:glycine cleavage complex"/>
    <property type="evidence" value="ECO:0007669"/>
    <property type="project" value="InterPro"/>
</dbReference>
<dbReference type="GO" id="GO:0006546">
    <property type="term" value="P:glycine catabolic process"/>
    <property type="evidence" value="ECO:0007669"/>
    <property type="project" value="InterPro"/>
</dbReference>
<dbReference type="GO" id="GO:0004047">
    <property type="term" value="F:aminomethyltransferase activity"/>
    <property type="evidence" value="ECO:0007669"/>
    <property type="project" value="UniProtKB-EC"/>
</dbReference>
<sequence>MIASPTPLHALHLGLGGRMVAFAGYDLPVNYPAGIIAEHLWTRENAGLFDVSHMGQAFVSGPGAAARLETLLPGDLQGLACKRIRYSQFTNADGGILDDLMVTKLDEAGDKLFLVVNAACKTQDFSLLQANLPDLKLEILQDRALLALQGPLAARALERHIPGVSALKFMAQQDFVWRGETLFVSRSGYTGEDGFEISIPADFAENLAESLLAEEEVQAIGLGARDSLRLEAGLCLYGHDIDATTSPIEAGLNWSISKRRREQGGFPGAARVQRELGQGVARLRVGLILDGKAPAREGAEIVDSTGAIVGRVTSGGFSPSLSRPIAMGYVAPKCAAPGTPLSLIVRGKPLPAHVKTLPFVPNRYQR</sequence>
<dbReference type="NCBIfam" id="NF001567">
    <property type="entry name" value="PRK00389.1"/>
    <property type="match status" value="1"/>
</dbReference>
<dbReference type="AlphaFoldDB" id="A0A2S6NBP0"/>
<evidence type="ECO:0000256" key="7">
    <source>
        <dbReference type="PIRSR" id="PIRSR006487-1"/>
    </source>
</evidence>
<dbReference type="InterPro" id="IPR006222">
    <property type="entry name" value="GCVT_N"/>
</dbReference>
<comment type="similarity">
    <text evidence="1">Belongs to the GcvT family.</text>
</comment>
<feature type="domain" description="GCVT N-terminal" evidence="8">
    <location>
        <begin position="8"/>
        <end position="258"/>
    </location>
</feature>
<protein>
    <recommendedName>
        <fullName evidence="2">aminomethyltransferase</fullName>
        <ecNumber evidence="2">2.1.2.10</ecNumber>
    </recommendedName>
    <alternativeName>
        <fullName evidence="5">Glycine cleavage system T protein</fullName>
    </alternativeName>
</protein>
<dbReference type="NCBIfam" id="TIGR00528">
    <property type="entry name" value="gcvT"/>
    <property type="match status" value="1"/>
</dbReference>
<feature type="domain" description="Aminomethyltransferase C-terminal" evidence="9">
    <location>
        <begin position="284"/>
        <end position="360"/>
    </location>
</feature>
<evidence type="ECO:0000313" key="10">
    <source>
        <dbReference type="EMBL" id="PPQ32029.1"/>
    </source>
</evidence>
<proteinExistence type="inferred from homology"/>
<feature type="binding site" evidence="7">
    <location>
        <position position="196"/>
    </location>
    <ligand>
        <name>substrate</name>
    </ligand>
</feature>
<dbReference type="SUPFAM" id="SSF101790">
    <property type="entry name" value="Aminomethyltransferase beta-barrel domain"/>
    <property type="match status" value="1"/>
</dbReference>
<dbReference type="PANTHER" id="PTHR43757">
    <property type="entry name" value="AMINOMETHYLTRANSFERASE"/>
    <property type="match status" value="1"/>
</dbReference>
<dbReference type="InterPro" id="IPR006223">
    <property type="entry name" value="GcvT"/>
</dbReference>
<dbReference type="FunFam" id="3.30.70.1400:FF:000001">
    <property type="entry name" value="Aminomethyltransferase"/>
    <property type="match status" value="1"/>
</dbReference>
<evidence type="ECO:0000256" key="6">
    <source>
        <dbReference type="ARBA" id="ARBA00047665"/>
    </source>
</evidence>
<dbReference type="Gene3D" id="4.10.1250.10">
    <property type="entry name" value="Aminomethyltransferase fragment"/>
    <property type="match status" value="1"/>
</dbReference>
<evidence type="ECO:0000256" key="1">
    <source>
        <dbReference type="ARBA" id="ARBA00008609"/>
    </source>
</evidence>
<reference evidence="10 11" key="1">
    <citation type="journal article" date="2018" name="Arch. Microbiol.">
        <title>New insights into the metabolic potential of the phototrophic purple bacterium Rhodopila globiformis DSM 161(T) from its draft genome sequence and evidence for a vanadium-dependent nitrogenase.</title>
        <authorList>
            <person name="Imhoff J.F."/>
            <person name="Rahn T."/>
            <person name="Kunzel S."/>
            <person name="Neulinger S.C."/>
        </authorList>
    </citation>
    <scope>NUCLEOTIDE SEQUENCE [LARGE SCALE GENOMIC DNA]</scope>
    <source>
        <strain evidence="10 11">DSM 16996</strain>
    </source>
</reference>
<organism evidence="10 11">
    <name type="scientific">Rhodoblastus sphagnicola</name>
    <dbReference type="NCBI Taxonomy" id="333368"/>
    <lineage>
        <taxon>Bacteria</taxon>
        <taxon>Pseudomonadati</taxon>
        <taxon>Pseudomonadota</taxon>
        <taxon>Alphaproteobacteria</taxon>
        <taxon>Hyphomicrobiales</taxon>
        <taxon>Rhodoblastaceae</taxon>
        <taxon>Rhodoblastus</taxon>
    </lineage>
</organism>